<dbReference type="EMBL" id="CAMXCT010001191">
    <property type="protein sequence ID" value="CAI3987697.1"/>
    <property type="molecule type" value="Genomic_DNA"/>
</dbReference>
<dbReference type="EMBL" id="CAMXCT020001191">
    <property type="protein sequence ID" value="CAL1141072.1"/>
    <property type="molecule type" value="Genomic_DNA"/>
</dbReference>
<accession>A0A9P1FVB7</accession>
<organism evidence="2">
    <name type="scientific">Cladocopium goreaui</name>
    <dbReference type="NCBI Taxonomy" id="2562237"/>
    <lineage>
        <taxon>Eukaryota</taxon>
        <taxon>Sar</taxon>
        <taxon>Alveolata</taxon>
        <taxon>Dinophyceae</taxon>
        <taxon>Suessiales</taxon>
        <taxon>Symbiodiniaceae</taxon>
        <taxon>Cladocopium</taxon>
    </lineage>
</organism>
<comment type="caution">
    <text evidence="2">The sequence shown here is derived from an EMBL/GenBank/DDBJ whole genome shotgun (WGS) entry which is preliminary data.</text>
</comment>
<reference evidence="3" key="2">
    <citation type="submission" date="2024-04" db="EMBL/GenBank/DDBJ databases">
        <authorList>
            <person name="Chen Y."/>
            <person name="Shah S."/>
            <person name="Dougan E. K."/>
            <person name="Thang M."/>
            <person name="Chan C."/>
        </authorList>
    </citation>
    <scope>NUCLEOTIDE SEQUENCE [LARGE SCALE GENOMIC DNA]</scope>
</reference>
<name>A0A9P1FVB7_9DINO</name>
<proteinExistence type="predicted"/>
<evidence type="ECO:0000313" key="2">
    <source>
        <dbReference type="EMBL" id="CAI3987697.1"/>
    </source>
</evidence>
<feature type="transmembrane region" description="Helical" evidence="1">
    <location>
        <begin position="41"/>
        <end position="58"/>
    </location>
</feature>
<evidence type="ECO:0000313" key="4">
    <source>
        <dbReference type="Proteomes" id="UP001152797"/>
    </source>
</evidence>
<dbReference type="EMBL" id="CAMXCT030001191">
    <property type="protein sequence ID" value="CAL4775009.1"/>
    <property type="molecule type" value="Genomic_DNA"/>
</dbReference>
<keyword evidence="1" id="KW-1133">Transmembrane helix</keyword>
<evidence type="ECO:0000313" key="3">
    <source>
        <dbReference type="EMBL" id="CAL1141072.1"/>
    </source>
</evidence>
<sequence length="59" mass="6735">MVMIRPSQRNVPQCWVVTCKSTSLKACSRPATISWRRSRSLFLFFSSSLLCLGNLGNIW</sequence>
<keyword evidence="1" id="KW-0812">Transmembrane</keyword>
<evidence type="ECO:0000256" key="1">
    <source>
        <dbReference type="SAM" id="Phobius"/>
    </source>
</evidence>
<protein>
    <submittedName>
        <fullName evidence="2">Uncharacterized protein</fullName>
    </submittedName>
</protein>
<keyword evidence="1" id="KW-0472">Membrane</keyword>
<reference evidence="2" key="1">
    <citation type="submission" date="2022-10" db="EMBL/GenBank/DDBJ databases">
        <authorList>
            <person name="Chen Y."/>
            <person name="Dougan E. K."/>
            <person name="Chan C."/>
            <person name="Rhodes N."/>
            <person name="Thang M."/>
        </authorList>
    </citation>
    <scope>NUCLEOTIDE SEQUENCE</scope>
</reference>
<dbReference type="AlphaFoldDB" id="A0A9P1FVB7"/>
<keyword evidence="4" id="KW-1185">Reference proteome</keyword>
<gene>
    <name evidence="2" type="ORF">C1SCF055_LOCUS14950</name>
</gene>
<dbReference type="Proteomes" id="UP001152797">
    <property type="component" value="Unassembled WGS sequence"/>
</dbReference>